<comment type="caution">
    <text evidence="2">The sequence shown here is derived from an EMBL/GenBank/DDBJ whole genome shotgun (WGS) entry which is preliminary data.</text>
</comment>
<dbReference type="RefSeq" id="WP_115147675.1">
    <property type="nucleotide sequence ID" value="NZ_QRAV01000014.1"/>
</dbReference>
<dbReference type="Proteomes" id="UP000255365">
    <property type="component" value="Unassembled WGS sequence"/>
</dbReference>
<evidence type="ECO:0008006" key="4">
    <source>
        <dbReference type="Google" id="ProtNLM"/>
    </source>
</evidence>
<keyword evidence="1" id="KW-0472">Membrane</keyword>
<evidence type="ECO:0000256" key="1">
    <source>
        <dbReference type="SAM" id="Phobius"/>
    </source>
</evidence>
<protein>
    <recommendedName>
        <fullName evidence="4">RiboL-PSP-HEPN domain-containing protein</fullName>
    </recommendedName>
</protein>
<proteinExistence type="predicted"/>
<sequence>MNSIDQDLADIRRLTRIALPASHTYLYRLGVALYCFASISSFMAEVICYMDPRQNRTDLETKMGGQLLSIFNQAVAGIEHSAPEAFTAGQETSQLFTSLNDERSDIIHAYPITDKTDNQILHRRKDKAQKYFEVTDEFLNNFIARLHQVNDGLYRIRSILRPL</sequence>
<evidence type="ECO:0000313" key="2">
    <source>
        <dbReference type="EMBL" id="RDL16216.1"/>
    </source>
</evidence>
<accession>A0A370S8W0</accession>
<feature type="transmembrane region" description="Helical" evidence="1">
    <location>
        <begin position="25"/>
        <end position="49"/>
    </location>
</feature>
<dbReference type="AlphaFoldDB" id="A0A370S8W0"/>
<dbReference type="EMBL" id="QRAV01000014">
    <property type="protein sequence ID" value="RDL16216.1"/>
    <property type="molecule type" value="Genomic_DNA"/>
</dbReference>
<evidence type="ECO:0000313" key="3">
    <source>
        <dbReference type="Proteomes" id="UP000255365"/>
    </source>
</evidence>
<gene>
    <name evidence="2" type="ORF">DEU51_11473</name>
</gene>
<organism evidence="2 3">
    <name type="scientific">Pseudomonas jessenii</name>
    <dbReference type="NCBI Taxonomy" id="77298"/>
    <lineage>
        <taxon>Bacteria</taxon>
        <taxon>Pseudomonadati</taxon>
        <taxon>Pseudomonadota</taxon>
        <taxon>Gammaproteobacteria</taxon>
        <taxon>Pseudomonadales</taxon>
        <taxon>Pseudomonadaceae</taxon>
        <taxon>Pseudomonas</taxon>
    </lineage>
</organism>
<reference evidence="2 3" key="1">
    <citation type="submission" date="2018-07" db="EMBL/GenBank/DDBJ databases">
        <title>Genome sequencing of rice bacterial endophytes.</title>
        <authorList>
            <person name="Venturi V."/>
        </authorList>
    </citation>
    <scope>NUCLEOTIDE SEQUENCE [LARGE SCALE GENOMIC DNA]</scope>
    <source>
        <strain evidence="2 3">E2333</strain>
    </source>
</reference>
<keyword evidence="1" id="KW-0812">Transmembrane</keyword>
<name>A0A370S8W0_PSEJE</name>
<keyword evidence="1" id="KW-1133">Transmembrane helix</keyword>